<evidence type="ECO:0000313" key="2">
    <source>
        <dbReference type="EMBL" id="SHG87413.1"/>
    </source>
</evidence>
<evidence type="ECO:0000313" key="3">
    <source>
        <dbReference type="Proteomes" id="UP000184074"/>
    </source>
</evidence>
<dbReference type="Proteomes" id="UP000184074">
    <property type="component" value="Unassembled WGS sequence"/>
</dbReference>
<dbReference type="PROSITE" id="PS51340">
    <property type="entry name" value="MOSC"/>
    <property type="match status" value="1"/>
</dbReference>
<protein>
    <submittedName>
        <fullName evidence="2">MOSC domain-containing protein YiiM</fullName>
    </submittedName>
</protein>
<dbReference type="Pfam" id="PF03473">
    <property type="entry name" value="MOSC"/>
    <property type="match status" value="1"/>
</dbReference>
<proteinExistence type="predicted"/>
<evidence type="ECO:0000259" key="1">
    <source>
        <dbReference type="PROSITE" id="PS51340"/>
    </source>
</evidence>
<dbReference type="Gene3D" id="2.40.33.20">
    <property type="entry name" value="PK beta-barrel domain-like"/>
    <property type="match status" value="1"/>
</dbReference>
<reference evidence="2 3" key="1">
    <citation type="submission" date="2016-11" db="EMBL/GenBank/DDBJ databases">
        <authorList>
            <person name="Jaros S."/>
            <person name="Januszkiewicz K."/>
            <person name="Wedrychowicz H."/>
        </authorList>
    </citation>
    <scope>NUCLEOTIDE SEQUENCE [LARGE SCALE GENOMIC DNA]</scope>
    <source>
        <strain evidence="2 3">DSM 28715</strain>
    </source>
</reference>
<dbReference type="InterPro" id="IPR005302">
    <property type="entry name" value="MoCF_Sase_C"/>
</dbReference>
<name>A0A1M5NEL3_9RHOB</name>
<accession>A0A1M5NEL3</accession>
<dbReference type="InterPro" id="IPR011037">
    <property type="entry name" value="Pyrv_Knase-like_insert_dom_sf"/>
</dbReference>
<dbReference type="InterPro" id="IPR052716">
    <property type="entry name" value="MOSC_domain"/>
</dbReference>
<dbReference type="EMBL" id="FQXB01000001">
    <property type="protein sequence ID" value="SHG87413.1"/>
    <property type="molecule type" value="Genomic_DNA"/>
</dbReference>
<dbReference type="STRING" id="1508389.SAMN05444003_1338"/>
<organism evidence="2 3">
    <name type="scientific">Cognatiyoonia sediminum</name>
    <dbReference type="NCBI Taxonomy" id="1508389"/>
    <lineage>
        <taxon>Bacteria</taxon>
        <taxon>Pseudomonadati</taxon>
        <taxon>Pseudomonadota</taxon>
        <taxon>Alphaproteobacteria</taxon>
        <taxon>Rhodobacterales</taxon>
        <taxon>Paracoccaceae</taxon>
        <taxon>Cognatiyoonia</taxon>
    </lineage>
</organism>
<sequence>MPALAPTVYVAEIIWLGVVPDTETSLRSEPRTSVHVTFDGFEGEDHSGRTRPSCVRVKSQHPKGTEIANVRQLSVVSQEELDLIAVDCGLDAIDPIWLGANLVVKGIPDFTHVPPSSRLQGPDGVTLTIDMENRPCVLPGREMEKDQPGHGTRFKAAAENRRGVTAWVERPGNLQIGEQLRLHVPDQPEWSAPRKIL</sequence>
<dbReference type="PANTHER" id="PTHR36930">
    <property type="entry name" value="METAL-SULFUR CLUSTER BIOSYNTHESIS PROTEINS YUAD-RELATED"/>
    <property type="match status" value="1"/>
</dbReference>
<dbReference type="GO" id="GO:0003824">
    <property type="term" value="F:catalytic activity"/>
    <property type="evidence" value="ECO:0007669"/>
    <property type="project" value="InterPro"/>
</dbReference>
<dbReference type="RefSeq" id="WP_072900033.1">
    <property type="nucleotide sequence ID" value="NZ_FQXB01000001.1"/>
</dbReference>
<keyword evidence="3" id="KW-1185">Reference proteome</keyword>
<dbReference type="AlphaFoldDB" id="A0A1M5NEL3"/>
<dbReference type="GO" id="GO:0030151">
    <property type="term" value="F:molybdenum ion binding"/>
    <property type="evidence" value="ECO:0007669"/>
    <property type="project" value="InterPro"/>
</dbReference>
<dbReference type="SUPFAM" id="SSF50800">
    <property type="entry name" value="PK beta-barrel domain-like"/>
    <property type="match status" value="1"/>
</dbReference>
<feature type="domain" description="MOSC" evidence="1">
    <location>
        <begin position="28"/>
        <end position="183"/>
    </location>
</feature>
<dbReference type="PANTHER" id="PTHR36930:SF1">
    <property type="entry name" value="MOSC DOMAIN-CONTAINING PROTEIN"/>
    <property type="match status" value="1"/>
</dbReference>
<dbReference type="GO" id="GO:0030170">
    <property type="term" value="F:pyridoxal phosphate binding"/>
    <property type="evidence" value="ECO:0007669"/>
    <property type="project" value="InterPro"/>
</dbReference>
<gene>
    <name evidence="2" type="ORF">SAMN05444003_1338</name>
</gene>
<dbReference type="OrthoDB" id="9808413at2"/>